<dbReference type="RefSeq" id="WP_203899850.1">
    <property type="nucleotide sequence ID" value="NZ_BOPF01000010.1"/>
</dbReference>
<dbReference type="AlphaFoldDB" id="A0A8J3YJ79"/>
<keyword evidence="2" id="KW-0812">Transmembrane</keyword>
<keyword evidence="2" id="KW-0472">Membrane</keyword>
<feature type="region of interest" description="Disordered" evidence="1">
    <location>
        <begin position="68"/>
        <end position="90"/>
    </location>
</feature>
<organism evidence="3 4">
    <name type="scientific">Virgisporangium aliadipatigenens</name>
    <dbReference type="NCBI Taxonomy" id="741659"/>
    <lineage>
        <taxon>Bacteria</taxon>
        <taxon>Bacillati</taxon>
        <taxon>Actinomycetota</taxon>
        <taxon>Actinomycetes</taxon>
        <taxon>Micromonosporales</taxon>
        <taxon>Micromonosporaceae</taxon>
        <taxon>Virgisporangium</taxon>
    </lineage>
</organism>
<feature type="transmembrane region" description="Helical" evidence="2">
    <location>
        <begin position="18"/>
        <end position="38"/>
    </location>
</feature>
<evidence type="ECO:0000256" key="1">
    <source>
        <dbReference type="SAM" id="MobiDB-lite"/>
    </source>
</evidence>
<evidence type="ECO:0000313" key="4">
    <source>
        <dbReference type="Proteomes" id="UP000619260"/>
    </source>
</evidence>
<dbReference type="EMBL" id="BOPF01000010">
    <property type="protein sequence ID" value="GIJ46309.1"/>
    <property type="molecule type" value="Genomic_DNA"/>
</dbReference>
<dbReference type="Proteomes" id="UP000619260">
    <property type="component" value="Unassembled WGS sequence"/>
</dbReference>
<evidence type="ECO:0000313" key="3">
    <source>
        <dbReference type="EMBL" id="GIJ46309.1"/>
    </source>
</evidence>
<reference evidence="3" key="1">
    <citation type="submission" date="2021-01" db="EMBL/GenBank/DDBJ databases">
        <title>Whole genome shotgun sequence of Virgisporangium aliadipatigenens NBRC 105644.</title>
        <authorList>
            <person name="Komaki H."/>
            <person name="Tamura T."/>
        </authorList>
    </citation>
    <scope>NUCLEOTIDE SEQUENCE</scope>
    <source>
        <strain evidence="3">NBRC 105644</strain>
    </source>
</reference>
<proteinExistence type="predicted"/>
<name>A0A8J3YJ79_9ACTN</name>
<sequence length="200" mass="21562">MSVTAEAPSRPPSQGRRWLAVGAAVLAAIVVVGVLYSLSERSPAPTAGPGPSTLNERLAAQIAQTLERSTPAQHQAHGHHEIASAPPADGKPDPVYCTAEVYGFEPASAASTEEVTKVYGYYLCAVQQENRPWDYAPKLVGPIVYEPRLDPPGVHVIEGGDGYQERLRALLPEEYRKRATVGFSDGRNINDVRTRYQAAS</sequence>
<accession>A0A8J3YJ79</accession>
<gene>
    <name evidence="3" type="ORF">Val02_31950</name>
</gene>
<keyword evidence="2" id="KW-1133">Transmembrane helix</keyword>
<keyword evidence="4" id="KW-1185">Reference proteome</keyword>
<comment type="caution">
    <text evidence="3">The sequence shown here is derived from an EMBL/GenBank/DDBJ whole genome shotgun (WGS) entry which is preliminary data.</text>
</comment>
<evidence type="ECO:0000256" key="2">
    <source>
        <dbReference type="SAM" id="Phobius"/>
    </source>
</evidence>
<protein>
    <submittedName>
        <fullName evidence="3">Uncharacterized protein</fullName>
    </submittedName>
</protein>